<gene>
    <name evidence="1" type="ordered locus">Cwoe_4888</name>
</gene>
<evidence type="ECO:0000313" key="1">
    <source>
        <dbReference type="EMBL" id="ADB53300.1"/>
    </source>
</evidence>
<dbReference type="KEGG" id="cwo:Cwoe_4888"/>
<dbReference type="EMBL" id="CP001854">
    <property type="protein sequence ID" value="ADB53300.1"/>
    <property type="molecule type" value="Genomic_DNA"/>
</dbReference>
<name>D3FBA8_CONWI</name>
<dbReference type="RefSeq" id="WP_012936351.1">
    <property type="nucleotide sequence ID" value="NC_013739.1"/>
</dbReference>
<sequence length="423" mass="45357" precursor="true">MLSKLQFWMVAAIVVLVGYAVVATGREEAAPPRAAPYDLSTLRRVSYMNGLQFVRGPVYVDDPSEPRILVGDDESRDVRAILRSEAVDATSCMDYATTPPTATQPPYSNASPFNAVTSRTIHPQSATIVSNALASGIGNLVTEQEPAKEYNHPIYYASVTDPVVELDIPGYSLDGARIPVPAAARAAGGSDGHMAIVTPDCWSYDLWRARRSSGIVRAEIGYRQRYDGLGIVTPAMTRSDPTIGGTTAPYFGAHAGLIRGPELLAGRIDHALFLVIETGTADTTFGLGTVAPDANRRGGNGSSIYPAFKGDAVSAGVRAPMGARFFLDMTETEIDATGAPAWERAIAKAMSRYGGYFGDTGGPGFAFSFEAGFQYTAMGQTNPFETLARSMGLRKDPVWGYTWVFSGRIPWRTKLYVTDPPAP</sequence>
<accession>D3FBA8</accession>
<reference evidence="2" key="2">
    <citation type="submission" date="2010-01" db="EMBL/GenBank/DDBJ databases">
        <title>The complete genome of Conexibacter woesei DSM 14684.</title>
        <authorList>
            <consortium name="US DOE Joint Genome Institute (JGI-PGF)"/>
            <person name="Lucas S."/>
            <person name="Copeland A."/>
            <person name="Lapidus A."/>
            <person name="Glavina del Rio T."/>
            <person name="Dalin E."/>
            <person name="Tice H."/>
            <person name="Bruce D."/>
            <person name="Goodwin L."/>
            <person name="Pitluck S."/>
            <person name="Kyrpides N."/>
            <person name="Mavromatis K."/>
            <person name="Ivanova N."/>
            <person name="Mikhailova N."/>
            <person name="Chertkov O."/>
            <person name="Brettin T."/>
            <person name="Detter J.C."/>
            <person name="Han C."/>
            <person name="Larimer F."/>
            <person name="Land M."/>
            <person name="Hauser L."/>
            <person name="Markowitz V."/>
            <person name="Cheng J.-F."/>
            <person name="Hugenholtz P."/>
            <person name="Woyke T."/>
            <person name="Wu D."/>
            <person name="Pukall R."/>
            <person name="Steenblock K."/>
            <person name="Schneider S."/>
            <person name="Klenk H.-P."/>
            <person name="Eisen J.A."/>
        </authorList>
    </citation>
    <scope>NUCLEOTIDE SEQUENCE [LARGE SCALE GENOMIC DNA]</scope>
    <source>
        <strain evidence="2">DSM 14684 / CIP 108061 / JCM 11494 / NBRC 100937 / ID131577</strain>
    </source>
</reference>
<dbReference type="Proteomes" id="UP000008229">
    <property type="component" value="Chromosome"/>
</dbReference>
<keyword evidence="2" id="KW-1185">Reference proteome</keyword>
<dbReference type="AlphaFoldDB" id="D3FBA8"/>
<organism evidence="1 2">
    <name type="scientific">Conexibacter woesei (strain DSM 14684 / CCUG 47730 / CIP 108061 / JCM 11494 / NBRC 100937 / ID131577)</name>
    <dbReference type="NCBI Taxonomy" id="469383"/>
    <lineage>
        <taxon>Bacteria</taxon>
        <taxon>Bacillati</taxon>
        <taxon>Actinomycetota</taxon>
        <taxon>Thermoleophilia</taxon>
        <taxon>Solirubrobacterales</taxon>
        <taxon>Conexibacteraceae</taxon>
        <taxon>Conexibacter</taxon>
    </lineage>
</organism>
<reference evidence="1 2" key="1">
    <citation type="journal article" date="2010" name="Stand. Genomic Sci.">
        <title>Complete genome sequence of Conexibacter woesei type strain (ID131577).</title>
        <authorList>
            <person name="Pukall R."/>
            <person name="Lapidus A."/>
            <person name="Glavina Del Rio T."/>
            <person name="Copeland A."/>
            <person name="Tice H."/>
            <person name="Cheng J.-F."/>
            <person name="Lucas S."/>
            <person name="Chen F."/>
            <person name="Nolan M."/>
            <person name="Bruce D."/>
            <person name="Goodwin L."/>
            <person name="Pitluck S."/>
            <person name="Mavromatis K."/>
            <person name="Ivanova N."/>
            <person name="Ovchinnikova G."/>
            <person name="Pati A."/>
            <person name="Chen A."/>
            <person name="Palaniappan K."/>
            <person name="Land M."/>
            <person name="Hauser L."/>
            <person name="Chang Y.-J."/>
            <person name="Jeffries C.D."/>
            <person name="Chain P."/>
            <person name="Meincke L."/>
            <person name="Sims D."/>
            <person name="Brettin T."/>
            <person name="Detter J.C."/>
            <person name="Rohde M."/>
            <person name="Goeker M."/>
            <person name="Bristow J."/>
            <person name="Eisen J.A."/>
            <person name="Markowitz V."/>
            <person name="Kyrpides N.C."/>
            <person name="Klenk H.-P."/>
            <person name="Hugenholtz P."/>
        </authorList>
    </citation>
    <scope>NUCLEOTIDE SEQUENCE [LARGE SCALE GENOMIC DNA]</scope>
    <source>
        <strain evidence="2">DSM 14684 / CIP 108061 / JCM 11494 / NBRC 100937 / ID131577</strain>
    </source>
</reference>
<dbReference type="STRING" id="469383.Cwoe_4888"/>
<protein>
    <submittedName>
        <fullName evidence="1">Uncharacterized protein</fullName>
    </submittedName>
</protein>
<dbReference type="OrthoDB" id="8771597at2"/>
<dbReference type="eggNOG" id="ENOG5032C4A">
    <property type="taxonomic scope" value="Bacteria"/>
</dbReference>
<evidence type="ECO:0000313" key="2">
    <source>
        <dbReference type="Proteomes" id="UP000008229"/>
    </source>
</evidence>
<dbReference type="HOGENOM" id="CLU_648470_0_0_11"/>
<proteinExistence type="predicted"/>